<gene>
    <name evidence="1" type="ORF">OFUS_LOCUS16010</name>
</gene>
<comment type="caution">
    <text evidence="1">The sequence shown here is derived from an EMBL/GenBank/DDBJ whole genome shotgun (WGS) entry which is preliminary data.</text>
</comment>
<dbReference type="InterPro" id="IPR000873">
    <property type="entry name" value="AMP-dep_synth/lig_dom"/>
</dbReference>
<organism evidence="1 2">
    <name type="scientific">Owenia fusiformis</name>
    <name type="common">Polychaete worm</name>
    <dbReference type="NCBI Taxonomy" id="6347"/>
    <lineage>
        <taxon>Eukaryota</taxon>
        <taxon>Metazoa</taxon>
        <taxon>Spiralia</taxon>
        <taxon>Lophotrochozoa</taxon>
        <taxon>Annelida</taxon>
        <taxon>Polychaeta</taxon>
        <taxon>Sedentaria</taxon>
        <taxon>Canalipalpata</taxon>
        <taxon>Sabellida</taxon>
        <taxon>Oweniida</taxon>
        <taxon>Oweniidae</taxon>
        <taxon>Owenia</taxon>
    </lineage>
</organism>
<keyword evidence="2" id="KW-1185">Reference proteome</keyword>
<dbReference type="Gene3D" id="3.40.50.12780">
    <property type="entry name" value="N-terminal domain of ligase-like"/>
    <property type="match status" value="1"/>
</dbReference>
<name>A0A8J1XZ15_OWEFU</name>
<dbReference type="Pfam" id="PF13193">
    <property type="entry name" value="AMP-binding_C"/>
    <property type="match status" value="1"/>
</dbReference>
<dbReference type="PANTHER" id="PTHR42814">
    <property type="entry name" value="AMP-BINDING DOMAIN-CONTAINING PROTEIN"/>
    <property type="match status" value="1"/>
</dbReference>
<dbReference type="OrthoDB" id="10253869at2759"/>
<dbReference type="PANTHER" id="PTHR42814:SF3">
    <property type="entry name" value="BETA-N-ACETYLHEXOSAMINIDASE"/>
    <property type="match status" value="1"/>
</dbReference>
<dbReference type="Gene3D" id="3.30.300.30">
    <property type="match status" value="1"/>
</dbReference>
<evidence type="ECO:0000313" key="1">
    <source>
        <dbReference type="EMBL" id="CAH1790849.1"/>
    </source>
</evidence>
<dbReference type="PROSITE" id="PS00455">
    <property type="entry name" value="AMP_BINDING"/>
    <property type="match status" value="1"/>
</dbReference>
<dbReference type="InterPro" id="IPR025110">
    <property type="entry name" value="AMP-bd_C"/>
</dbReference>
<dbReference type="CDD" id="cd04433">
    <property type="entry name" value="AFD_class_I"/>
    <property type="match status" value="1"/>
</dbReference>
<reference evidence="1" key="1">
    <citation type="submission" date="2022-03" db="EMBL/GenBank/DDBJ databases">
        <authorList>
            <person name="Martin C."/>
        </authorList>
    </citation>
    <scope>NUCLEOTIDE SEQUENCE</scope>
</reference>
<dbReference type="EMBL" id="CAIIXF020000008">
    <property type="protein sequence ID" value="CAH1790849.1"/>
    <property type="molecule type" value="Genomic_DNA"/>
</dbReference>
<evidence type="ECO:0000313" key="2">
    <source>
        <dbReference type="Proteomes" id="UP000749559"/>
    </source>
</evidence>
<dbReference type="InterPro" id="IPR042099">
    <property type="entry name" value="ANL_N_sf"/>
</dbReference>
<dbReference type="Proteomes" id="UP000749559">
    <property type="component" value="Unassembled WGS sequence"/>
</dbReference>
<dbReference type="Pfam" id="PF00501">
    <property type="entry name" value="AMP-binding"/>
    <property type="match status" value="1"/>
</dbReference>
<proteinExistence type="predicted"/>
<dbReference type="SUPFAM" id="SSF56801">
    <property type="entry name" value="Acetyl-CoA synthetase-like"/>
    <property type="match status" value="1"/>
</dbReference>
<sequence>MEYIEPYDDDVKPISEPLASSYINVISEKEELDAETFLQHLQKQKENDNDAFVFLDSEGNRRDVLTFRGWNESSQDMAVSLLSIGVKSGDFVGIISPNCRELIITFGALLHINAIPVLLTFDLKSGKDVAKKIRDCNIKTVMVEMCGDSKKREIVDELFGKVLRGERDETMPDLKHVLIVAENVPPGAIDVATLMKEKSESERQTVQGLADCVTKDSPVFVLLTSGSTGDPKYCLVPHRAHINISKNIKERSRLTEGKRYFNDRPFSWAGGVTAISSALVGPCTVVTIDARYTVAKSSAEMVLKILEQETISHAVVLPYLMYDIDKLERANCHLPSWECTFTGGQRVDADMVERYKVKTKTGVMTIYGATECGFASSLFPFASFTKQYGTVGYPFPHNEISIRDINSNDVLPSNTQGEICVRGPLVFLGYLNNKEATREALQEDGWYHTGDIGSLTPYGYIIVAGRLKEFIKRGTTILQPLEIERVLLEHPGIHQVQAVGVPDPRLFEEVCACILPESGMTLTIDDIKAWCDGLYDSKVSADGLGSRPKYFIILEEFPLLSNGKVDRVTLKMNAAKSLGLD</sequence>
<dbReference type="InterPro" id="IPR045851">
    <property type="entry name" value="AMP-bd_C_sf"/>
</dbReference>
<dbReference type="AlphaFoldDB" id="A0A8J1XZ15"/>
<protein>
    <submittedName>
        <fullName evidence="1">Uncharacterized protein</fullName>
    </submittedName>
</protein>
<dbReference type="InterPro" id="IPR020845">
    <property type="entry name" value="AMP-binding_CS"/>
</dbReference>
<accession>A0A8J1XZ15</accession>